<sequence length="94" mass="10736">MFEEFESEEECHGFCPGFALKQHYPKTGRTMLSVSNELVADVGLAAVGAKYWIKLVKGKRYCSKTHIRFSSVTKFNTKRAILSEYAIKVQERTL</sequence>
<accession>A0A4Y2DME0</accession>
<proteinExistence type="predicted"/>
<comment type="caution">
    <text evidence="1">The sequence shown here is derived from an EMBL/GenBank/DDBJ whole genome shotgun (WGS) entry which is preliminary data.</text>
</comment>
<keyword evidence="2" id="KW-1185">Reference proteome</keyword>
<evidence type="ECO:0000313" key="1">
    <source>
        <dbReference type="EMBL" id="GBM18000.1"/>
    </source>
</evidence>
<evidence type="ECO:0000313" key="2">
    <source>
        <dbReference type="Proteomes" id="UP000499080"/>
    </source>
</evidence>
<protein>
    <submittedName>
        <fullName evidence="1">Uncharacterized protein</fullName>
    </submittedName>
</protein>
<dbReference type="AlphaFoldDB" id="A0A4Y2DME0"/>
<organism evidence="1 2">
    <name type="scientific">Araneus ventricosus</name>
    <name type="common">Orbweaver spider</name>
    <name type="synonym">Epeira ventricosa</name>
    <dbReference type="NCBI Taxonomy" id="182803"/>
    <lineage>
        <taxon>Eukaryota</taxon>
        <taxon>Metazoa</taxon>
        <taxon>Ecdysozoa</taxon>
        <taxon>Arthropoda</taxon>
        <taxon>Chelicerata</taxon>
        <taxon>Arachnida</taxon>
        <taxon>Araneae</taxon>
        <taxon>Araneomorphae</taxon>
        <taxon>Entelegynae</taxon>
        <taxon>Araneoidea</taxon>
        <taxon>Araneidae</taxon>
        <taxon>Araneus</taxon>
    </lineage>
</organism>
<dbReference type="EMBL" id="BGPR01000397">
    <property type="protein sequence ID" value="GBM18000.1"/>
    <property type="molecule type" value="Genomic_DNA"/>
</dbReference>
<gene>
    <name evidence="1" type="ORF">AVEN_238396_1</name>
</gene>
<dbReference type="Proteomes" id="UP000499080">
    <property type="component" value="Unassembled WGS sequence"/>
</dbReference>
<name>A0A4Y2DME0_ARAVE</name>
<reference evidence="1 2" key="1">
    <citation type="journal article" date="2019" name="Sci. Rep.">
        <title>Orb-weaving spider Araneus ventricosus genome elucidates the spidroin gene catalogue.</title>
        <authorList>
            <person name="Kono N."/>
            <person name="Nakamura H."/>
            <person name="Ohtoshi R."/>
            <person name="Moran D.A.P."/>
            <person name="Shinohara A."/>
            <person name="Yoshida Y."/>
            <person name="Fujiwara M."/>
            <person name="Mori M."/>
            <person name="Tomita M."/>
            <person name="Arakawa K."/>
        </authorList>
    </citation>
    <scope>NUCLEOTIDE SEQUENCE [LARGE SCALE GENOMIC DNA]</scope>
</reference>